<feature type="domain" description="Carboxymuconolactone decarboxylase-like" evidence="1">
    <location>
        <begin position="38"/>
        <end position="91"/>
    </location>
</feature>
<organism evidence="2 3">
    <name type="scientific">Pseudomonas fluorescens HK44</name>
    <dbReference type="NCBI Taxonomy" id="1042209"/>
    <lineage>
        <taxon>Bacteria</taxon>
        <taxon>Pseudomonadati</taxon>
        <taxon>Pseudomonadota</taxon>
        <taxon>Gammaproteobacteria</taxon>
        <taxon>Pseudomonadales</taxon>
        <taxon>Pseudomonadaceae</taxon>
        <taxon>Pseudomonas</taxon>
    </lineage>
</organism>
<dbReference type="InterPro" id="IPR003779">
    <property type="entry name" value="CMD-like"/>
</dbReference>
<accession>A0A010REM6</accession>
<dbReference type="Proteomes" id="UP000022611">
    <property type="component" value="Unassembled WGS sequence"/>
</dbReference>
<dbReference type="AlphaFoldDB" id="A0A010REM6"/>
<proteinExistence type="predicted"/>
<dbReference type="NCBIfam" id="TIGR00778">
    <property type="entry name" value="ahpD_dom"/>
    <property type="match status" value="1"/>
</dbReference>
<gene>
    <name evidence="2" type="ORF">HK44_019320</name>
</gene>
<dbReference type="eggNOG" id="COG0599">
    <property type="taxonomic scope" value="Bacteria"/>
</dbReference>
<dbReference type="GO" id="GO:0051920">
    <property type="term" value="F:peroxiredoxin activity"/>
    <property type="evidence" value="ECO:0007669"/>
    <property type="project" value="InterPro"/>
</dbReference>
<evidence type="ECO:0000313" key="2">
    <source>
        <dbReference type="EMBL" id="EXF91271.1"/>
    </source>
</evidence>
<keyword evidence="2" id="KW-0560">Oxidoreductase</keyword>
<evidence type="ECO:0000313" key="3">
    <source>
        <dbReference type="Proteomes" id="UP000022611"/>
    </source>
</evidence>
<dbReference type="InterPro" id="IPR029032">
    <property type="entry name" value="AhpD-like"/>
</dbReference>
<sequence length="132" mass="14963">MAIRDTYREIEQTLGQVPEWIKQMPEGGANGFWGVARDFWLAETRIPNKYKELIGLAVSGATRCKYCALFHTEAARLFGASDEEISEASFMGSLTMMGSTFINAQQIDYEQFRQETLSIVRYVKEHSQPKAA</sequence>
<dbReference type="Gene3D" id="1.20.1290.10">
    <property type="entry name" value="AhpD-like"/>
    <property type="match status" value="1"/>
</dbReference>
<comment type="caution">
    <text evidence="2">The sequence shown here is derived from an EMBL/GenBank/DDBJ whole genome shotgun (WGS) entry which is preliminary data.</text>
</comment>
<name>A0A010REM6_PSEFL</name>
<keyword evidence="2" id="KW-0575">Peroxidase</keyword>
<dbReference type="InterPro" id="IPR004675">
    <property type="entry name" value="AhpD_core"/>
</dbReference>
<protein>
    <submittedName>
        <fullName evidence="2">Alkylhydroperoxidase</fullName>
    </submittedName>
</protein>
<reference evidence="2 3" key="1">
    <citation type="journal article" date="2011" name="J. Bacteriol.">
        <title>Draft genome sequence of the polycyclic aromatic hydrocarbon-degrading, genetically engineered bioluminescent bioreporter Pseudomonas fluorescens HK44.</title>
        <authorList>
            <person name="Chauhan A."/>
            <person name="Layton A.C."/>
            <person name="Williams D.E."/>
            <person name="Smartt A.E."/>
            <person name="Ripp S."/>
            <person name="Karpinets T.V."/>
            <person name="Brown S.D."/>
            <person name="Sayler G.S."/>
        </authorList>
    </citation>
    <scope>NUCLEOTIDE SEQUENCE [LARGE SCALE GENOMIC DNA]</scope>
    <source>
        <strain evidence="2 3">HK44</strain>
    </source>
</reference>
<dbReference type="OrthoDB" id="9801997at2"/>
<dbReference type="EMBL" id="AFOY02000027">
    <property type="protein sequence ID" value="EXF91271.1"/>
    <property type="molecule type" value="Genomic_DNA"/>
</dbReference>
<dbReference type="SUPFAM" id="SSF69118">
    <property type="entry name" value="AhpD-like"/>
    <property type="match status" value="1"/>
</dbReference>
<dbReference type="Pfam" id="PF02627">
    <property type="entry name" value="CMD"/>
    <property type="match status" value="1"/>
</dbReference>
<dbReference type="HOGENOM" id="CLU_126621_0_0_6"/>
<dbReference type="RefSeq" id="WP_019691262.1">
    <property type="nucleotide sequence ID" value="NZ_AFOY02000027.1"/>
</dbReference>
<evidence type="ECO:0000259" key="1">
    <source>
        <dbReference type="Pfam" id="PF02627"/>
    </source>
</evidence>